<evidence type="ECO:0000256" key="2">
    <source>
        <dbReference type="ARBA" id="ARBA00022679"/>
    </source>
</evidence>
<reference evidence="5 6" key="1">
    <citation type="journal article" date="2009" name="PLoS ONE">
        <title>The complete genome of Teredinibacter turnerae T7901: an intracellular endosymbiont of marine wood-boring bivalves (shipworms).</title>
        <authorList>
            <person name="Yang J.C."/>
            <person name="Madupu R."/>
            <person name="Durkin A.S."/>
            <person name="Ekborg N.A."/>
            <person name="Pedamallu C.S."/>
            <person name="Hostetler J.B."/>
            <person name="Radune D."/>
            <person name="Toms B.S."/>
            <person name="Henrissat B."/>
            <person name="Coutinho P.M."/>
            <person name="Schwarz S."/>
            <person name="Field L."/>
            <person name="Trindade-Silva A.E."/>
            <person name="Soares C.A.G."/>
            <person name="Elshahawi S."/>
            <person name="Hanora A."/>
            <person name="Schmidt E.W."/>
            <person name="Haygood M.G."/>
            <person name="Posfai J."/>
            <person name="Benner J."/>
            <person name="Madinger C."/>
            <person name="Nove J."/>
            <person name="Anton B."/>
            <person name="Chaudhary K."/>
            <person name="Foster J."/>
            <person name="Holman A."/>
            <person name="Kumar S."/>
            <person name="Lessard P.A."/>
            <person name="Luyten Y.A."/>
            <person name="Slatko B."/>
            <person name="Wood N."/>
            <person name="Wu B."/>
            <person name="Teplitski M."/>
            <person name="Mougous J.D."/>
            <person name="Ward N."/>
            <person name="Eisen J.A."/>
            <person name="Badger J.H."/>
            <person name="Distel D.L."/>
        </authorList>
    </citation>
    <scope>NUCLEOTIDE SEQUENCE [LARGE SCALE GENOMIC DNA]</scope>
    <source>
        <strain evidence="6">ATCC 39867 / T7901</strain>
    </source>
</reference>
<dbReference type="PANTHER" id="PTHR12215">
    <property type="entry name" value="PHOSPHOPANTETHEINE TRANSFERASE"/>
    <property type="match status" value="1"/>
</dbReference>
<dbReference type="AlphaFoldDB" id="C5BK04"/>
<dbReference type="Proteomes" id="UP000009080">
    <property type="component" value="Chromosome"/>
</dbReference>
<comment type="similarity">
    <text evidence="1">Belongs to the P-Pant transferase superfamily. Gsp/Sfp/HetI/AcpT family.</text>
</comment>
<dbReference type="HOGENOM" id="CLU_1137577_0_0_6"/>
<feature type="domain" description="4'-phosphopantetheinyl transferase N-terminal" evidence="4">
    <location>
        <begin position="22"/>
        <end position="97"/>
    </location>
</feature>
<keyword evidence="2" id="KW-0808">Transferase</keyword>
<dbReference type="GO" id="GO:0005829">
    <property type="term" value="C:cytosol"/>
    <property type="evidence" value="ECO:0007669"/>
    <property type="project" value="TreeGrafter"/>
</dbReference>
<dbReference type="PANTHER" id="PTHR12215:SF10">
    <property type="entry name" value="L-AMINOADIPATE-SEMIALDEHYDE DEHYDROGENASE-PHOSPHOPANTETHEINYL TRANSFERASE"/>
    <property type="match status" value="1"/>
</dbReference>
<evidence type="ECO:0000259" key="3">
    <source>
        <dbReference type="Pfam" id="PF01648"/>
    </source>
</evidence>
<dbReference type="GO" id="GO:0008897">
    <property type="term" value="F:holo-[acyl-carrier-protein] synthase activity"/>
    <property type="evidence" value="ECO:0007669"/>
    <property type="project" value="InterPro"/>
</dbReference>
<dbReference type="Pfam" id="PF01648">
    <property type="entry name" value="ACPS"/>
    <property type="match status" value="1"/>
</dbReference>
<dbReference type="SUPFAM" id="SSF56214">
    <property type="entry name" value="4'-phosphopantetheinyl transferase"/>
    <property type="match status" value="2"/>
</dbReference>
<accession>C5BK04</accession>
<dbReference type="InterPro" id="IPR037143">
    <property type="entry name" value="4-PPantetheinyl_Trfase_dom_sf"/>
</dbReference>
<dbReference type="STRING" id="377629.TERTU_4652"/>
<name>C5BK04_TERTT</name>
<evidence type="ECO:0000256" key="1">
    <source>
        <dbReference type="ARBA" id="ARBA00010990"/>
    </source>
</evidence>
<sequence length="244" mass="27169">MLQLHICNAADFTSFSEDSYADFLDQDECARVSRMREPAAVRFLQARFMCKRLLADQLGVSLTQVNFAYTENGKPFLPTVPNLQFSISHCRGAVAVAIASHPIGVDIEDMDRGRKNRAWESPEHFLNAATATAVHSAPSADKAQVFTLLWTLLESQVKLRDSSIVRAARHLRIALERDAQPWRVRTSQDEHGTGVAWLSWSQGGQVVSVAMDSASAETYESAATVEIYRWPERDKMALAMLARG</sequence>
<keyword evidence="6" id="KW-1185">Reference proteome</keyword>
<dbReference type="Gene3D" id="3.90.470.20">
    <property type="entry name" value="4'-phosphopantetheinyl transferase domain"/>
    <property type="match status" value="1"/>
</dbReference>
<proteinExistence type="inferred from homology"/>
<dbReference type="KEGG" id="ttu:TERTU_4652"/>
<dbReference type="OrthoDB" id="5705882at2"/>
<organism evidence="5 6">
    <name type="scientific">Teredinibacter turnerae (strain ATCC 39867 / T7901)</name>
    <dbReference type="NCBI Taxonomy" id="377629"/>
    <lineage>
        <taxon>Bacteria</taxon>
        <taxon>Pseudomonadati</taxon>
        <taxon>Pseudomonadota</taxon>
        <taxon>Gammaproteobacteria</taxon>
        <taxon>Cellvibrionales</taxon>
        <taxon>Cellvibrionaceae</taxon>
        <taxon>Teredinibacter</taxon>
    </lineage>
</organism>
<dbReference type="InterPro" id="IPR050559">
    <property type="entry name" value="P-Pant_transferase_sf"/>
</dbReference>
<dbReference type="EC" id="2.7.8.-" evidence="5"/>
<evidence type="ECO:0000313" key="6">
    <source>
        <dbReference type="Proteomes" id="UP000009080"/>
    </source>
</evidence>
<dbReference type="GO" id="GO:0019878">
    <property type="term" value="P:lysine biosynthetic process via aminoadipic acid"/>
    <property type="evidence" value="ECO:0007669"/>
    <property type="project" value="TreeGrafter"/>
</dbReference>
<dbReference type="InterPro" id="IPR008278">
    <property type="entry name" value="4-PPantetheinyl_Trfase_dom"/>
</dbReference>
<dbReference type="Pfam" id="PF22624">
    <property type="entry name" value="AASDHPPT_N"/>
    <property type="match status" value="1"/>
</dbReference>
<evidence type="ECO:0000259" key="4">
    <source>
        <dbReference type="Pfam" id="PF22624"/>
    </source>
</evidence>
<evidence type="ECO:0000313" key="5">
    <source>
        <dbReference type="EMBL" id="ACR12323.1"/>
    </source>
</evidence>
<dbReference type="GO" id="GO:0000287">
    <property type="term" value="F:magnesium ion binding"/>
    <property type="evidence" value="ECO:0007669"/>
    <property type="project" value="InterPro"/>
</dbReference>
<protein>
    <submittedName>
        <fullName evidence="5">Sfp-like 4'-phosphopantetheinyl transferase family protein</fullName>
        <ecNumber evidence="5">2.7.8.-</ecNumber>
    </submittedName>
</protein>
<gene>
    <name evidence="5" type="ordered locus">TERTU_4652</name>
</gene>
<dbReference type="RefSeq" id="WP_015818435.1">
    <property type="nucleotide sequence ID" value="NC_012997.1"/>
</dbReference>
<dbReference type="EMBL" id="CP001614">
    <property type="protein sequence ID" value="ACR12323.1"/>
    <property type="molecule type" value="Genomic_DNA"/>
</dbReference>
<feature type="domain" description="4'-phosphopantetheinyl transferase" evidence="3">
    <location>
        <begin position="102"/>
        <end position="202"/>
    </location>
</feature>
<dbReference type="eggNOG" id="COG2091">
    <property type="taxonomic scope" value="Bacteria"/>
</dbReference>
<dbReference type="InterPro" id="IPR055066">
    <property type="entry name" value="AASDHPPT_N"/>
</dbReference>